<dbReference type="EMBL" id="LAZR01014586">
    <property type="protein sequence ID" value="KKM16851.1"/>
    <property type="molecule type" value="Genomic_DNA"/>
</dbReference>
<dbReference type="AlphaFoldDB" id="A0A0F9HNH4"/>
<organism evidence="1">
    <name type="scientific">marine sediment metagenome</name>
    <dbReference type="NCBI Taxonomy" id="412755"/>
    <lineage>
        <taxon>unclassified sequences</taxon>
        <taxon>metagenomes</taxon>
        <taxon>ecological metagenomes</taxon>
    </lineage>
</organism>
<accession>A0A0F9HNH4</accession>
<protein>
    <submittedName>
        <fullName evidence="1">Uncharacterized protein</fullName>
    </submittedName>
</protein>
<comment type="caution">
    <text evidence="1">The sequence shown here is derived from an EMBL/GenBank/DDBJ whole genome shotgun (WGS) entry which is preliminary data.</text>
</comment>
<evidence type="ECO:0000313" key="1">
    <source>
        <dbReference type="EMBL" id="KKM16851.1"/>
    </source>
</evidence>
<sequence>MKVRIFDEAVMIPEKEIILRLFRQRRSGSIKEEEIVVGIVDEEGNKVHRGQLVAFAPDMRLMRRSSINEKLGLPLDYQGRLQIEEAD</sequence>
<reference evidence="1" key="1">
    <citation type="journal article" date="2015" name="Nature">
        <title>Complex archaea that bridge the gap between prokaryotes and eukaryotes.</title>
        <authorList>
            <person name="Spang A."/>
            <person name="Saw J.H."/>
            <person name="Jorgensen S.L."/>
            <person name="Zaremba-Niedzwiedzka K."/>
            <person name="Martijn J."/>
            <person name="Lind A.E."/>
            <person name="van Eijk R."/>
            <person name="Schleper C."/>
            <person name="Guy L."/>
            <person name="Ettema T.J."/>
        </authorList>
    </citation>
    <scope>NUCLEOTIDE SEQUENCE</scope>
</reference>
<proteinExistence type="predicted"/>
<gene>
    <name evidence="1" type="ORF">LCGC14_1681700</name>
</gene>
<name>A0A0F9HNH4_9ZZZZ</name>